<dbReference type="SUPFAM" id="SSF56235">
    <property type="entry name" value="N-terminal nucleophile aminohydrolases (Ntn hydrolases)"/>
    <property type="match status" value="1"/>
</dbReference>
<dbReference type="EMBL" id="CAXAMN010023918">
    <property type="protein sequence ID" value="CAK9082303.1"/>
    <property type="molecule type" value="Genomic_DNA"/>
</dbReference>
<evidence type="ECO:0000313" key="1">
    <source>
        <dbReference type="EMBL" id="CAK9018252.1"/>
    </source>
</evidence>
<dbReference type="Gene3D" id="3.60.20.10">
    <property type="entry name" value="Glutamine Phosphoribosylpyrophosphate, subunit 1, domain 1"/>
    <property type="match status" value="1"/>
</dbReference>
<dbReference type="EMBL" id="CAXAMN010006591">
    <property type="protein sequence ID" value="CAK9018252.1"/>
    <property type="molecule type" value="Genomic_DNA"/>
</dbReference>
<dbReference type="InterPro" id="IPR017932">
    <property type="entry name" value="GATase_2_dom"/>
</dbReference>
<gene>
    <name evidence="1" type="ORF">CCMP2556_LOCUS13191</name>
    <name evidence="2" type="ORF">CCMP2556_LOCUS40220</name>
</gene>
<reference evidence="2 3" key="1">
    <citation type="submission" date="2024-02" db="EMBL/GenBank/DDBJ databases">
        <authorList>
            <person name="Chen Y."/>
            <person name="Shah S."/>
            <person name="Dougan E. K."/>
            <person name="Thang M."/>
            <person name="Chan C."/>
        </authorList>
    </citation>
    <scope>NUCLEOTIDE SEQUENCE [LARGE SCALE GENOMIC DNA]</scope>
</reference>
<dbReference type="Proteomes" id="UP001642484">
    <property type="component" value="Unassembled WGS sequence"/>
</dbReference>
<proteinExistence type="predicted"/>
<evidence type="ECO:0000313" key="3">
    <source>
        <dbReference type="Proteomes" id="UP001642484"/>
    </source>
</evidence>
<protein>
    <submittedName>
        <fullName evidence="2">Uncharacterized protein</fullName>
    </submittedName>
</protein>
<dbReference type="Pfam" id="PF13537">
    <property type="entry name" value="GATase_7"/>
    <property type="match status" value="1"/>
</dbReference>
<keyword evidence="3" id="KW-1185">Reference proteome</keyword>
<name>A0ABP0Q237_9DINO</name>
<comment type="caution">
    <text evidence="2">The sequence shown here is derived from an EMBL/GenBank/DDBJ whole genome shotgun (WGS) entry which is preliminary data.</text>
</comment>
<dbReference type="PANTHER" id="PTHR11772:SF2">
    <property type="entry name" value="ASPARAGINE SYNTHETASE [GLUTAMINE-HYDROLYZING]"/>
    <property type="match status" value="1"/>
</dbReference>
<dbReference type="InterPro" id="IPR014729">
    <property type="entry name" value="Rossmann-like_a/b/a_fold"/>
</dbReference>
<dbReference type="Gene3D" id="3.40.50.620">
    <property type="entry name" value="HUPs"/>
    <property type="match status" value="1"/>
</dbReference>
<accession>A0ABP0Q237</accession>
<dbReference type="PROSITE" id="PS51278">
    <property type="entry name" value="GATASE_TYPE_2"/>
    <property type="match status" value="1"/>
</dbReference>
<organism evidence="2 3">
    <name type="scientific">Durusdinium trenchii</name>
    <dbReference type="NCBI Taxonomy" id="1381693"/>
    <lineage>
        <taxon>Eukaryota</taxon>
        <taxon>Sar</taxon>
        <taxon>Alveolata</taxon>
        <taxon>Dinophyceae</taxon>
        <taxon>Suessiales</taxon>
        <taxon>Symbiodiniaceae</taxon>
        <taxon>Durusdinium</taxon>
    </lineage>
</organism>
<dbReference type="InterPro" id="IPR029055">
    <property type="entry name" value="Ntn_hydrolases_N"/>
</dbReference>
<dbReference type="SUPFAM" id="SSF52402">
    <property type="entry name" value="Adenine nucleotide alpha hydrolases-like"/>
    <property type="match status" value="1"/>
</dbReference>
<dbReference type="PANTHER" id="PTHR11772">
    <property type="entry name" value="ASPARAGINE SYNTHETASE"/>
    <property type="match status" value="1"/>
</dbReference>
<evidence type="ECO:0000313" key="2">
    <source>
        <dbReference type="EMBL" id="CAK9082303.1"/>
    </source>
</evidence>
<sequence>MCSFLVTTWVISNFTAVNFFLRPRGPDGTHAVQKGPFTFVHNLLHMTGERVFQPFVDGEAVAVYNGEIYNSRQVPSGFSQRHSYRSDGECLLPCYRHHGASFPKILDGEWALVLVDFSAMEAIVSTDVFGTKPLWYSWHKGFHAASYKSALLGLGIPERHVQAAAPNQVLRLQLSFAHDEVVQVNEVARYSVHEFDLRQFKTSTEDWQMAFRRAVWKRIAASNHPVFVGLSSGYDSGALHLALESEAPDHSATYFTVAAEELPQIIKQRLAVHNKSVARAFKISLSLQDFHSETSWLHSFSEPSKYGRSNWAGGSVQEDGAAAGLSSIFRLCRSAGILVYISGAGADEIISDYGFSGKKFFPHSSFGGQFPEDLSSLFPWQSVFLGTQRDYLMKEEVVAGSHGLEARYPFLDRAVVQEFLWLSHNVKNEIYKRPVHDFLAAANYPFDVGNKDGFAAGRNLKLFHASSISILYDSIAQIQSATASLESISAPSCVSGPRRSTWQEARSQMVTFLSTPSDNMDVIEHLGVSLLSLAGEMATSEDMAEDCPLGRVCLQLLMLLLAEPGARSFFLQTGADDFLQVLDPSWLQWSTIVVSGWPLFELFYRISQDATTATAGKAASVSLTLSDWLPLAGCRGATTKEEGLDSVLAATLTMAQLPEVGAQSPALQAIQRHLAAFWDAQAIPNKIHQILNSARMCEVFAGMMRLSQPYYRVNLAHAWHLL</sequence>
<dbReference type="InterPro" id="IPR050795">
    <property type="entry name" value="Asn_Synthetase"/>
</dbReference>